<dbReference type="AlphaFoldDB" id="A0A388LM18"/>
<keyword evidence="2" id="KW-1185">Reference proteome</keyword>
<dbReference type="Gramene" id="GBG83347">
    <property type="protein sequence ID" value="GBG83347"/>
    <property type="gene ID" value="CBR_g37061"/>
</dbReference>
<dbReference type="Proteomes" id="UP000265515">
    <property type="component" value="Unassembled WGS sequence"/>
</dbReference>
<protein>
    <submittedName>
        <fullName evidence="1">Uncharacterized protein</fullName>
    </submittedName>
</protein>
<organism evidence="1 2">
    <name type="scientific">Chara braunii</name>
    <name type="common">Braun's stonewort</name>
    <dbReference type="NCBI Taxonomy" id="69332"/>
    <lineage>
        <taxon>Eukaryota</taxon>
        <taxon>Viridiplantae</taxon>
        <taxon>Streptophyta</taxon>
        <taxon>Charophyceae</taxon>
        <taxon>Charales</taxon>
        <taxon>Characeae</taxon>
        <taxon>Chara</taxon>
    </lineage>
</organism>
<sequence length="552" mass="64302">MLSQFREKRGKIWTENPLVLAPIYKSVTCRPEKADRVYKDVFKPEDKDKYYYYPVNGQHTVAAVKELEGEPIFDLWKMHSWSARVVWFSDRDFAAWQWMPLVTAGDDIFRKAMEFYAKWAEGKLLGGDGKTPLSRPGKYMPDKSPGLQAIPEMGSKGAVGETKMGWLVVVPPPPTKKKTQADDKFFVVVKESDMFCWQCLADMTDVEKLSILDNILALRGVFVQSADGHLKRQHKPGIKDMVATRKVDRMMLRMFHYILFLETEEDERVWRHGSPFFRTEGKLLEEFGPQGLTKQVWVEMRKHFQSAVEYVNTCKHTLPHKKESIDDAKRLYDDDSPTDLEYSRRRNLVFAVLNGYHGSPRESLSHFLRRLEHVYFTLAEPLTLENYKSQFDEEDPFDTEDMEELSDFETFDFESMPLPRVVGQVGDEEEGGPRRYSTSPVGLKRVFGRERVDDQSSDDEEEVRDYDHEPCDRLPVDRDTWQNDRLYFFGKHHRFTSEDVWGHNVVWHPRIFQPAVRNGIWVMAIKEADGKWSGLKRLGAGAFKRKARTALV</sequence>
<dbReference type="EMBL" id="BFEA01000436">
    <property type="protein sequence ID" value="GBG83347.1"/>
    <property type="molecule type" value="Genomic_DNA"/>
</dbReference>
<gene>
    <name evidence="1" type="ORF">CBR_g37061</name>
</gene>
<evidence type="ECO:0000313" key="2">
    <source>
        <dbReference type="Proteomes" id="UP000265515"/>
    </source>
</evidence>
<evidence type="ECO:0000313" key="1">
    <source>
        <dbReference type="EMBL" id="GBG83347.1"/>
    </source>
</evidence>
<name>A0A388LM18_CHABU</name>
<proteinExistence type="predicted"/>
<comment type="caution">
    <text evidence="1">The sequence shown here is derived from an EMBL/GenBank/DDBJ whole genome shotgun (WGS) entry which is preliminary data.</text>
</comment>
<reference evidence="1 2" key="1">
    <citation type="journal article" date="2018" name="Cell">
        <title>The Chara Genome: Secondary Complexity and Implications for Plant Terrestrialization.</title>
        <authorList>
            <person name="Nishiyama T."/>
            <person name="Sakayama H."/>
            <person name="Vries J.D."/>
            <person name="Buschmann H."/>
            <person name="Saint-Marcoux D."/>
            <person name="Ullrich K.K."/>
            <person name="Haas F.B."/>
            <person name="Vanderstraeten L."/>
            <person name="Becker D."/>
            <person name="Lang D."/>
            <person name="Vosolsobe S."/>
            <person name="Rombauts S."/>
            <person name="Wilhelmsson P.K.I."/>
            <person name="Janitza P."/>
            <person name="Kern R."/>
            <person name="Heyl A."/>
            <person name="Rumpler F."/>
            <person name="Villalobos L.I.A.C."/>
            <person name="Clay J.M."/>
            <person name="Skokan R."/>
            <person name="Toyoda A."/>
            <person name="Suzuki Y."/>
            <person name="Kagoshima H."/>
            <person name="Schijlen E."/>
            <person name="Tajeshwar N."/>
            <person name="Catarino B."/>
            <person name="Hetherington A.J."/>
            <person name="Saltykova A."/>
            <person name="Bonnot C."/>
            <person name="Breuninger H."/>
            <person name="Symeonidi A."/>
            <person name="Radhakrishnan G.V."/>
            <person name="Van Nieuwerburgh F."/>
            <person name="Deforce D."/>
            <person name="Chang C."/>
            <person name="Karol K.G."/>
            <person name="Hedrich R."/>
            <person name="Ulvskov P."/>
            <person name="Glockner G."/>
            <person name="Delwiche C.F."/>
            <person name="Petrasek J."/>
            <person name="Van de Peer Y."/>
            <person name="Friml J."/>
            <person name="Beilby M."/>
            <person name="Dolan L."/>
            <person name="Kohara Y."/>
            <person name="Sugano S."/>
            <person name="Fujiyama A."/>
            <person name="Delaux P.-M."/>
            <person name="Quint M."/>
            <person name="TheiBen G."/>
            <person name="Hagemann M."/>
            <person name="Harholt J."/>
            <person name="Dunand C."/>
            <person name="Zachgo S."/>
            <person name="Langdale J."/>
            <person name="Maumus F."/>
            <person name="Straeten D.V.D."/>
            <person name="Gould S.B."/>
            <person name="Rensing S.A."/>
        </authorList>
    </citation>
    <scope>NUCLEOTIDE SEQUENCE [LARGE SCALE GENOMIC DNA]</scope>
    <source>
        <strain evidence="1 2">S276</strain>
    </source>
</reference>
<accession>A0A388LM18</accession>